<evidence type="ECO:0000259" key="13">
    <source>
        <dbReference type="Pfam" id="PF21180"/>
    </source>
</evidence>
<feature type="domain" description="Spo11/DNA topoisomerase VI subunit A N-terminal" evidence="12">
    <location>
        <begin position="98"/>
        <end position="158"/>
    </location>
</feature>
<evidence type="ECO:0000256" key="6">
    <source>
        <dbReference type="ARBA" id="ARBA00022842"/>
    </source>
</evidence>
<dbReference type="PRINTS" id="PR01552">
    <property type="entry name" value="TPISMRASE6A"/>
</dbReference>
<dbReference type="InterPro" id="IPR013049">
    <property type="entry name" value="Spo11/TopoVI_A_N"/>
</dbReference>
<dbReference type="GO" id="GO:0046872">
    <property type="term" value="F:metal ion binding"/>
    <property type="evidence" value="ECO:0007669"/>
    <property type="project" value="UniProtKB-KW"/>
</dbReference>
<dbReference type="InterPro" id="IPR004085">
    <property type="entry name" value="TopoVI_A"/>
</dbReference>
<feature type="region of interest" description="Disordered" evidence="11">
    <location>
        <begin position="63"/>
        <end position="85"/>
    </location>
</feature>
<dbReference type="GO" id="GO:0000228">
    <property type="term" value="C:nuclear chromosome"/>
    <property type="evidence" value="ECO:0007669"/>
    <property type="project" value="TreeGrafter"/>
</dbReference>
<dbReference type="GO" id="GO:0000706">
    <property type="term" value="P:meiotic DNA double-strand break processing"/>
    <property type="evidence" value="ECO:0007669"/>
    <property type="project" value="TreeGrafter"/>
</dbReference>
<dbReference type="GO" id="GO:0042138">
    <property type="term" value="P:meiotic DNA double-strand break formation"/>
    <property type="evidence" value="ECO:0007669"/>
    <property type="project" value="TreeGrafter"/>
</dbReference>
<keyword evidence="7 10" id="KW-0799">Topoisomerase</keyword>
<dbReference type="InterPro" id="IPR036078">
    <property type="entry name" value="Spo11/TopoVI_A_sf"/>
</dbReference>
<comment type="similarity">
    <text evidence="3 10">Belongs to the TOP6A family.</text>
</comment>
<dbReference type="AlphaFoldDB" id="A0A0P4W5J0"/>
<accession>A0A0P4W5J0</accession>
<sequence>MAVNEEFWQTLDNFRATILYSGDLEAPATVLTQSQDHSREVVKRCEGIIEGVVASLARGEPPVLRVPRPQRSFRPASSSTTSGGGESLVSFGSAQSCRKVSLLLHLLSQVYRLVATDRYCTRRDAFYEFVWLYKTQSTLDRAAEDLTRLLGVPRRALHLTATGKGLVAGCLRYTTHDGTLVDASQASNGVGVPECVAGLTDIQTDSRYVLVVEKDATFQKLLETHFLRSFGPAILVTGKGYPDLNTRQLVFRLRRDLQLPVLALTDADPYGLHIATVYKFGALAREEPGLSVGSLAWLGVLPTDLRALQLPAHALLPLTPKDHGKLASLAAHPALSRHPAWLRQIEEQFRIGCKAEIQGLTHVAPDYLTITYLPTKLKMGGWVA</sequence>
<dbReference type="GO" id="GO:0003677">
    <property type="term" value="F:DNA binding"/>
    <property type="evidence" value="ECO:0007669"/>
    <property type="project" value="UniProtKB-UniRule"/>
</dbReference>
<dbReference type="GO" id="GO:0006265">
    <property type="term" value="P:DNA topological change"/>
    <property type="evidence" value="ECO:0007669"/>
    <property type="project" value="InterPro"/>
</dbReference>
<keyword evidence="6" id="KW-0460">Magnesium</keyword>
<dbReference type="Pfam" id="PF04406">
    <property type="entry name" value="TP6A_N"/>
    <property type="match status" value="1"/>
</dbReference>
<dbReference type="Gene3D" id="3.40.1360.10">
    <property type="match status" value="1"/>
</dbReference>
<dbReference type="GO" id="GO:0007131">
    <property type="term" value="P:reciprocal meiotic recombination"/>
    <property type="evidence" value="ECO:0007669"/>
    <property type="project" value="TreeGrafter"/>
</dbReference>
<evidence type="ECO:0000256" key="10">
    <source>
        <dbReference type="PROSITE-ProRule" id="PRU01385"/>
    </source>
</evidence>
<comment type="cofactor">
    <cofactor evidence="2">
        <name>Mg(2+)</name>
        <dbReference type="ChEBI" id="CHEBI:18420"/>
    </cofactor>
</comment>
<evidence type="ECO:0000256" key="8">
    <source>
        <dbReference type="ARBA" id="ARBA00023125"/>
    </source>
</evidence>
<comment type="catalytic activity">
    <reaction evidence="1 10">
        <text>ATP-dependent breakage, passage and rejoining of double-stranded DNA.</text>
        <dbReference type="EC" id="5.6.2.2"/>
    </reaction>
</comment>
<dbReference type="GO" id="GO:0003918">
    <property type="term" value="F:DNA topoisomerase type II (double strand cut, ATP-hydrolyzing) activity"/>
    <property type="evidence" value="ECO:0007669"/>
    <property type="project" value="UniProtKB-UniRule"/>
</dbReference>
<dbReference type="PANTHER" id="PTHR10848">
    <property type="entry name" value="MEIOTIC RECOMBINATION PROTEIN SPO11"/>
    <property type="match status" value="1"/>
</dbReference>
<organism evidence="14">
    <name type="scientific">Scylla olivacea</name>
    <name type="common">Orange mud crab</name>
    <name type="synonym">Cancer olivacea</name>
    <dbReference type="NCBI Taxonomy" id="85551"/>
    <lineage>
        <taxon>Eukaryota</taxon>
        <taxon>Metazoa</taxon>
        <taxon>Ecdysozoa</taxon>
        <taxon>Arthropoda</taxon>
        <taxon>Crustacea</taxon>
        <taxon>Multicrustacea</taxon>
        <taxon>Malacostraca</taxon>
        <taxon>Eumalacostraca</taxon>
        <taxon>Eucarida</taxon>
        <taxon>Decapoda</taxon>
        <taxon>Pleocyemata</taxon>
        <taxon>Brachyura</taxon>
        <taxon>Eubrachyura</taxon>
        <taxon>Portunoidea</taxon>
        <taxon>Portunidae</taxon>
        <taxon>Portuninae</taxon>
        <taxon>Scylla</taxon>
    </lineage>
</organism>
<name>A0A0P4W5J0_SCYOL</name>
<dbReference type="PRINTS" id="PR01550">
    <property type="entry name" value="TOP6AFAMILY"/>
</dbReference>
<evidence type="ECO:0000256" key="4">
    <source>
        <dbReference type="ARBA" id="ARBA00012895"/>
    </source>
</evidence>
<reference evidence="14" key="1">
    <citation type="submission" date="2015-09" db="EMBL/GenBank/DDBJ databases">
        <title>Scylla olivacea transcriptome.</title>
        <authorList>
            <person name="Ikhwanuddin M."/>
        </authorList>
    </citation>
    <scope>NUCLEOTIDE SEQUENCE</scope>
</reference>
<dbReference type="EMBL" id="GDRN01090468">
    <property type="protein sequence ID" value="JAI60465.1"/>
    <property type="molecule type" value="Transcribed_RNA"/>
</dbReference>
<dbReference type="GO" id="GO:0005524">
    <property type="term" value="F:ATP binding"/>
    <property type="evidence" value="ECO:0007669"/>
    <property type="project" value="InterPro"/>
</dbReference>
<dbReference type="EC" id="5.6.2.2" evidence="4"/>
<evidence type="ECO:0000259" key="12">
    <source>
        <dbReference type="Pfam" id="PF04406"/>
    </source>
</evidence>
<dbReference type="CDD" id="cd00223">
    <property type="entry name" value="TOPRIM_TopoIIB_SPO"/>
    <property type="match status" value="1"/>
</dbReference>
<dbReference type="InterPro" id="IPR036388">
    <property type="entry name" value="WH-like_DNA-bd_sf"/>
</dbReference>
<evidence type="ECO:0000256" key="9">
    <source>
        <dbReference type="ARBA" id="ARBA00023235"/>
    </source>
</evidence>
<keyword evidence="9 10" id="KW-0413">Isomerase</keyword>
<dbReference type="InterPro" id="IPR034136">
    <property type="entry name" value="TOPRIM_Topo6A/Spo11"/>
</dbReference>
<dbReference type="PROSITE" id="PS52041">
    <property type="entry name" value="TOPO_IIB"/>
    <property type="match status" value="1"/>
</dbReference>
<dbReference type="PANTHER" id="PTHR10848:SF0">
    <property type="entry name" value="MEIOTIC RECOMBINATION PROTEIN SPO11"/>
    <property type="match status" value="1"/>
</dbReference>
<dbReference type="InterPro" id="IPR002815">
    <property type="entry name" value="Spo11/TopoVI_A"/>
</dbReference>
<dbReference type="Pfam" id="PF21180">
    <property type="entry name" value="TOP6A-Spo11_Toprim"/>
    <property type="match status" value="1"/>
</dbReference>
<evidence type="ECO:0000256" key="5">
    <source>
        <dbReference type="ARBA" id="ARBA00022723"/>
    </source>
</evidence>
<evidence type="ECO:0000256" key="7">
    <source>
        <dbReference type="ARBA" id="ARBA00023029"/>
    </source>
</evidence>
<evidence type="ECO:0000256" key="11">
    <source>
        <dbReference type="SAM" id="MobiDB-lite"/>
    </source>
</evidence>
<evidence type="ECO:0000256" key="3">
    <source>
        <dbReference type="ARBA" id="ARBA00006559"/>
    </source>
</evidence>
<evidence type="ECO:0000313" key="14">
    <source>
        <dbReference type="EMBL" id="JAI60465.1"/>
    </source>
</evidence>
<keyword evidence="8 10" id="KW-0238">DNA-binding</keyword>
<proteinExistence type="inferred from homology"/>
<dbReference type="Gene3D" id="1.10.10.10">
    <property type="entry name" value="Winged helix-like DNA-binding domain superfamily/Winged helix DNA-binding domain"/>
    <property type="match status" value="1"/>
</dbReference>
<feature type="domain" description="Topoisomerase 6 subunit A/Spo11 TOPRIM" evidence="13">
    <location>
        <begin position="208"/>
        <end position="377"/>
    </location>
</feature>
<keyword evidence="5" id="KW-0479">Metal-binding</keyword>
<feature type="active site" description="O-(5'-phospho-DNA)-tyrosine intermediate" evidence="10">
    <location>
        <position position="127"/>
    </location>
</feature>
<evidence type="ECO:0000256" key="1">
    <source>
        <dbReference type="ARBA" id="ARBA00000185"/>
    </source>
</evidence>
<dbReference type="SUPFAM" id="SSF56726">
    <property type="entry name" value="DNA topoisomerase IV, alpha subunit"/>
    <property type="match status" value="1"/>
</dbReference>
<protein>
    <recommendedName>
        <fullName evidence="4">DNA topoisomerase (ATP-hydrolyzing)</fullName>
        <ecNumber evidence="4">5.6.2.2</ecNumber>
    </recommendedName>
</protein>
<evidence type="ECO:0000256" key="2">
    <source>
        <dbReference type="ARBA" id="ARBA00001946"/>
    </source>
</evidence>